<feature type="region of interest" description="Disordered" evidence="1">
    <location>
        <begin position="57"/>
        <end position="83"/>
    </location>
</feature>
<proteinExistence type="predicted"/>
<keyword evidence="4" id="KW-1185">Reference proteome</keyword>
<keyword evidence="2" id="KW-0472">Membrane</keyword>
<evidence type="ECO:0000313" key="3">
    <source>
        <dbReference type="EMBL" id="SHF49322.1"/>
    </source>
</evidence>
<accession>A0A1M5C4F5</accession>
<evidence type="ECO:0000256" key="2">
    <source>
        <dbReference type="SAM" id="Phobius"/>
    </source>
</evidence>
<dbReference type="AlphaFoldDB" id="A0A1M5C4F5"/>
<dbReference type="STRING" id="1122206.SAMN02745753_02078"/>
<evidence type="ECO:0000313" key="4">
    <source>
        <dbReference type="Proteomes" id="UP000184517"/>
    </source>
</evidence>
<evidence type="ECO:0000256" key="1">
    <source>
        <dbReference type="SAM" id="MobiDB-lite"/>
    </source>
</evidence>
<feature type="transmembrane region" description="Helical" evidence="2">
    <location>
        <begin position="15"/>
        <end position="35"/>
    </location>
</feature>
<dbReference type="EMBL" id="FQVF01000008">
    <property type="protein sequence ID" value="SHF49322.1"/>
    <property type="molecule type" value="Genomic_DNA"/>
</dbReference>
<reference evidence="4" key="1">
    <citation type="submission" date="2016-11" db="EMBL/GenBank/DDBJ databases">
        <authorList>
            <person name="Varghese N."/>
            <person name="Submissions S."/>
        </authorList>
    </citation>
    <scope>NUCLEOTIDE SEQUENCE [LARGE SCALE GENOMIC DNA]</scope>
    <source>
        <strain evidence="4">DSM 16579</strain>
    </source>
</reference>
<organism evidence="3 4">
    <name type="scientific">Marinomonas polaris DSM 16579</name>
    <dbReference type="NCBI Taxonomy" id="1122206"/>
    <lineage>
        <taxon>Bacteria</taxon>
        <taxon>Pseudomonadati</taxon>
        <taxon>Pseudomonadota</taxon>
        <taxon>Gammaproteobacteria</taxon>
        <taxon>Oceanospirillales</taxon>
        <taxon>Oceanospirillaceae</taxon>
        <taxon>Marinomonas</taxon>
    </lineage>
</organism>
<keyword evidence="2" id="KW-0812">Transmembrane</keyword>
<gene>
    <name evidence="3" type="ORF">SAMN02745753_02078</name>
</gene>
<keyword evidence="2" id="KW-1133">Transmembrane helix</keyword>
<sequence length="83" mass="8980">MEDSVTITGDSNKGGVMKLGVVVFLGLISSGCSLFQQPVIQESYFVPVIRSDVSSSGYTPTVTPMSAPKSNRERPRIYTPVLR</sequence>
<name>A0A1M5C4F5_9GAMM</name>
<dbReference type="Proteomes" id="UP000184517">
    <property type="component" value="Unassembled WGS sequence"/>
</dbReference>
<protein>
    <submittedName>
        <fullName evidence="3">Uncharacterized protein</fullName>
    </submittedName>
</protein>